<dbReference type="InterPro" id="IPR050545">
    <property type="entry name" value="Mycobact_MmpL"/>
</dbReference>
<keyword evidence="5 7" id="KW-1133">Transmembrane helix</keyword>
<dbReference type="SUPFAM" id="SSF82866">
    <property type="entry name" value="Multidrug efflux transporter AcrB transmembrane domain"/>
    <property type="match status" value="2"/>
</dbReference>
<name>A0ABP8YW86_9ACTN</name>
<evidence type="ECO:0000259" key="8">
    <source>
        <dbReference type="PROSITE" id="PS50156"/>
    </source>
</evidence>
<evidence type="ECO:0000256" key="3">
    <source>
        <dbReference type="ARBA" id="ARBA00022475"/>
    </source>
</evidence>
<accession>A0ABP8YW86</accession>
<feature type="transmembrane region" description="Helical" evidence="7">
    <location>
        <begin position="277"/>
        <end position="302"/>
    </location>
</feature>
<evidence type="ECO:0000256" key="1">
    <source>
        <dbReference type="ARBA" id="ARBA00004651"/>
    </source>
</evidence>
<keyword evidence="6 7" id="KW-0472">Membrane</keyword>
<feature type="transmembrane region" description="Helical" evidence="7">
    <location>
        <begin position="308"/>
        <end position="332"/>
    </location>
</feature>
<dbReference type="PROSITE" id="PS50156">
    <property type="entry name" value="SSD"/>
    <property type="match status" value="1"/>
</dbReference>
<reference evidence="10" key="1">
    <citation type="journal article" date="2019" name="Int. J. Syst. Evol. Microbiol.">
        <title>The Global Catalogue of Microorganisms (GCM) 10K type strain sequencing project: providing services to taxonomists for standard genome sequencing and annotation.</title>
        <authorList>
            <consortium name="The Broad Institute Genomics Platform"/>
            <consortium name="The Broad Institute Genome Sequencing Center for Infectious Disease"/>
            <person name="Wu L."/>
            <person name="Ma J."/>
        </authorList>
    </citation>
    <scope>NUCLEOTIDE SEQUENCE [LARGE SCALE GENOMIC DNA]</scope>
    <source>
        <strain evidence="10">JCM 18532</strain>
    </source>
</reference>
<evidence type="ECO:0000256" key="6">
    <source>
        <dbReference type="ARBA" id="ARBA00023136"/>
    </source>
</evidence>
<dbReference type="Proteomes" id="UP001499882">
    <property type="component" value="Unassembled WGS sequence"/>
</dbReference>
<evidence type="ECO:0000313" key="10">
    <source>
        <dbReference type="Proteomes" id="UP001499882"/>
    </source>
</evidence>
<comment type="subcellular location">
    <subcellularLocation>
        <location evidence="1">Cell membrane</location>
        <topology evidence="1">Multi-pass membrane protein</topology>
    </subcellularLocation>
</comment>
<organism evidence="9 10">
    <name type="scientific">Nocardioides endophyticus</name>
    <dbReference type="NCBI Taxonomy" id="1353775"/>
    <lineage>
        <taxon>Bacteria</taxon>
        <taxon>Bacillati</taxon>
        <taxon>Actinomycetota</taxon>
        <taxon>Actinomycetes</taxon>
        <taxon>Propionibacteriales</taxon>
        <taxon>Nocardioidaceae</taxon>
        <taxon>Nocardioides</taxon>
    </lineage>
</organism>
<feature type="transmembrane region" description="Helical" evidence="7">
    <location>
        <begin position="381"/>
        <end position="401"/>
    </location>
</feature>
<dbReference type="RefSeq" id="WP_345527094.1">
    <property type="nucleotide sequence ID" value="NZ_BAABKN010000014.1"/>
</dbReference>
<evidence type="ECO:0000256" key="7">
    <source>
        <dbReference type="SAM" id="Phobius"/>
    </source>
</evidence>
<dbReference type="PANTHER" id="PTHR33406">
    <property type="entry name" value="MEMBRANE PROTEIN MJ1562-RELATED"/>
    <property type="match status" value="1"/>
</dbReference>
<comment type="caution">
    <text evidence="9">The sequence shown here is derived from an EMBL/GenBank/DDBJ whole genome shotgun (WGS) entry which is preliminary data.</text>
</comment>
<feature type="transmembrane region" description="Helical" evidence="7">
    <location>
        <begin position="176"/>
        <end position="195"/>
    </location>
</feature>
<keyword evidence="3" id="KW-1003">Cell membrane</keyword>
<dbReference type="InterPro" id="IPR000731">
    <property type="entry name" value="SSD"/>
</dbReference>
<dbReference type="InterPro" id="IPR004869">
    <property type="entry name" value="MMPL_dom"/>
</dbReference>
<feature type="domain" description="SSD" evidence="8">
    <location>
        <begin position="199"/>
        <end position="331"/>
    </location>
</feature>
<protein>
    <submittedName>
        <fullName evidence="9">MMPL family transporter</fullName>
    </submittedName>
</protein>
<comment type="similarity">
    <text evidence="2">Belongs to the resistance-nodulation-cell division (RND) (TC 2.A.6) family. MmpL subfamily.</text>
</comment>
<dbReference type="Gene3D" id="1.20.1640.10">
    <property type="entry name" value="Multidrug efflux transporter AcrB transmembrane domain"/>
    <property type="match status" value="2"/>
</dbReference>
<dbReference type="Pfam" id="PF03176">
    <property type="entry name" value="MMPL"/>
    <property type="match status" value="2"/>
</dbReference>
<evidence type="ECO:0000313" key="9">
    <source>
        <dbReference type="EMBL" id="GAA4739483.1"/>
    </source>
</evidence>
<sequence length="738" mass="75668">MARLLQRLGLFSARSRKSVIAVWALLLIALGVITMSFSQFSDETSTIPGTESSQALETLEEKFPGAPEPLHGGTLQLVLQAPDDGEITGAADAAAARDLIAEVATVEGVTAVSNPFDPGDPYISPDGSTAIATVDVETGSEAALEEVQAQVREVADGSPALTAQVGGSMVDTSPKVFGLAEVIAAGVAFLVLLLAYGSLVAAGANMLMALIGVGVGLLGVLAASAFSPIQTTTPILALMLGLAVGIDYVLFIITRFRAELRKGRSVTEAIEVSSGTAGSSVVFAGATVVIALAGLSVVGISFLTEMGLAAAGAVSVAVLMALTLTPALLAVLGRRLLPKTERATTLREPASTDNSKLTGPVSSERITLLERWGSVVVRRPVACLTVALIGLAVIAVPALALKSALSVPGGDDPEGPERAAYQTVAEEFGPGAQSPLVVLAESDSVRSAIPAVLSMLEDTDGVVSVATPQVSSDGSAALFTVIADTDPLDAATTDLVSEIRDRGAALDGNAAGVDVRVTGQTAVDLDTNQKLSEAFVVYGLLVSALAVVLLIFLFRSILVPLVAALGFVFSLAGALGASVAVFQWGWFDFLVNAPQGDPISSLIPILLTGILFGLAMDYQVFLVSRMHEAHLRGLPPKEAVLDGFSHSAGVVVAAAAIMTAVFAGFGLSASPIVASIGLGLAVGVLLDAFVVRLVIVPATLSLLGDKAWWVPTWLDRLLPHIHLEGDDTVNLTDTPSAN</sequence>
<proteinExistence type="inferred from homology"/>
<evidence type="ECO:0000256" key="4">
    <source>
        <dbReference type="ARBA" id="ARBA00022692"/>
    </source>
</evidence>
<gene>
    <name evidence="9" type="ORF">GCM10023350_24880</name>
</gene>
<evidence type="ECO:0000256" key="5">
    <source>
        <dbReference type="ARBA" id="ARBA00022989"/>
    </source>
</evidence>
<keyword evidence="10" id="KW-1185">Reference proteome</keyword>
<keyword evidence="4 7" id="KW-0812">Transmembrane</keyword>
<evidence type="ECO:0000256" key="2">
    <source>
        <dbReference type="ARBA" id="ARBA00010157"/>
    </source>
</evidence>
<dbReference type="PANTHER" id="PTHR33406:SF11">
    <property type="entry name" value="MEMBRANE PROTEIN SCO6666-RELATED"/>
    <property type="match status" value="1"/>
</dbReference>
<feature type="transmembrane region" description="Helical" evidence="7">
    <location>
        <begin position="235"/>
        <end position="256"/>
    </location>
</feature>
<feature type="transmembrane region" description="Helical" evidence="7">
    <location>
        <begin position="207"/>
        <end position="229"/>
    </location>
</feature>
<feature type="transmembrane region" description="Helical" evidence="7">
    <location>
        <begin position="602"/>
        <end position="623"/>
    </location>
</feature>
<feature type="transmembrane region" description="Helical" evidence="7">
    <location>
        <begin position="561"/>
        <end position="582"/>
    </location>
</feature>
<feature type="transmembrane region" description="Helical" evidence="7">
    <location>
        <begin position="672"/>
        <end position="695"/>
    </location>
</feature>
<dbReference type="EMBL" id="BAABKN010000014">
    <property type="protein sequence ID" value="GAA4739483.1"/>
    <property type="molecule type" value="Genomic_DNA"/>
</dbReference>
<feature type="transmembrane region" description="Helical" evidence="7">
    <location>
        <begin position="644"/>
        <end position="666"/>
    </location>
</feature>
<feature type="transmembrane region" description="Helical" evidence="7">
    <location>
        <begin position="535"/>
        <end position="554"/>
    </location>
</feature>